<dbReference type="AlphaFoldDB" id="A0A495QP84"/>
<reference evidence="1 2" key="1">
    <citation type="submission" date="2018-10" db="EMBL/GenBank/DDBJ databases">
        <title>Genomic Encyclopedia of Archaeal and Bacterial Type Strains, Phase II (KMG-II): from individual species to whole genera.</title>
        <authorList>
            <person name="Goeker M."/>
        </authorList>
    </citation>
    <scope>NUCLEOTIDE SEQUENCE [LARGE SCALE GENOMIC DNA]</scope>
    <source>
        <strain evidence="1 2">DSM 43383</strain>
    </source>
</reference>
<dbReference type="SUPFAM" id="SSF160424">
    <property type="entry name" value="BH3703-like"/>
    <property type="match status" value="1"/>
</dbReference>
<proteinExistence type="predicted"/>
<name>A0A495QP84_9ACTN</name>
<dbReference type="Proteomes" id="UP000274601">
    <property type="component" value="Unassembled WGS sequence"/>
</dbReference>
<keyword evidence="2" id="KW-1185">Reference proteome</keyword>
<evidence type="ECO:0000313" key="2">
    <source>
        <dbReference type="Proteomes" id="UP000274601"/>
    </source>
</evidence>
<gene>
    <name evidence="1" type="ORF">BZB76_3246</name>
</gene>
<dbReference type="EMBL" id="RBWU01000003">
    <property type="protein sequence ID" value="RKS74729.1"/>
    <property type="molecule type" value="Genomic_DNA"/>
</dbReference>
<comment type="caution">
    <text evidence="1">The sequence shown here is derived from an EMBL/GenBank/DDBJ whole genome shotgun (WGS) entry which is preliminary data.</text>
</comment>
<evidence type="ECO:0000313" key="1">
    <source>
        <dbReference type="EMBL" id="RKS74729.1"/>
    </source>
</evidence>
<sequence>MYTQGKGTWFTAEYVIVHPGRYSVDFDYDNEPDFGFEIDTKTYANEMKYFPRDEEYIPTWLRQKLNEAKE</sequence>
<dbReference type="InterPro" id="IPR036170">
    <property type="entry name" value="YezG-like_sf"/>
</dbReference>
<organism evidence="1 2">
    <name type="scientific">Actinomadura pelletieri DSM 43383</name>
    <dbReference type="NCBI Taxonomy" id="1120940"/>
    <lineage>
        <taxon>Bacteria</taxon>
        <taxon>Bacillati</taxon>
        <taxon>Actinomycetota</taxon>
        <taxon>Actinomycetes</taxon>
        <taxon>Streptosporangiales</taxon>
        <taxon>Thermomonosporaceae</taxon>
        <taxon>Actinomadura</taxon>
    </lineage>
</organism>
<accession>A0A495QP84</accession>
<protein>
    <submittedName>
        <fullName evidence="1">Uncharacterized protein</fullName>
    </submittedName>
</protein>